<organism evidence="1 2">
    <name type="scientific">Eumeta variegata</name>
    <name type="common">Bagworm moth</name>
    <name type="synonym">Eumeta japonica</name>
    <dbReference type="NCBI Taxonomy" id="151549"/>
    <lineage>
        <taxon>Eukaryota</taxon>
        <taxon>Metazoa</taxon>
        <taxon>Ecdysozoa</taxon>
        <taxon>Arthropoda</taxon>
        <taxon>Hexapoda</taxon>
        <taxon>Insecta</taxon>
        <taxon>Pterygota</taxon>
        <taxon>Neoptera</taxon>
        <taxon>Endopterygota</taxon>
        <taxon>Lepidoptera</taxon>
        <taxon>Glossata</taxon>
        <taxon>Ditrysia</taxon>
        <taxon>Tineoidea</taxon>
        <taxon>Psychidae</taxon>
        <taxon>Oiketicinae</taxon>
        <taxon>Eumeta</taxon>
    </lineage>
</organism>
<reference evidence="1 2" key="1">
    <citation type="journal article" date="2019" name="Commun. Biol.">
        <title>The bagworm genome reveals a unique fibroin gene that provides high tensile strength.</title>
        <authorList>
            <person name="Kono N."/>
            <person name="Nakamura H."/>
            <person name="Ohtoshi R."/>
            <person name="Tomita M."/>
            <person name="Numata K."/>
            <person name="Arakawa K."/>
        </authorList>
    </citation>
    <scope>NUCLEOTIDE SEQUENCE [LARGE SCALE GENOMIC DNA]</scope>
</reference>
<dbReference type="AlphaFoldDB" id="A0A4C1ZD39"/>
<sequence>MAYGHRKQLQRVTKVVRPTLTGAISRSDVRLALDHYPLIAVLYVEHIRALDGVWALMSLGLGGRGESSAHARPHSTASVRRTNNMRSWHIGEVSAYVYGPLQAALPGWFSHGRPAAEPH</sequence>
<comment type="caution">
    <text evidence="1">The sequence shown here is derived from an EMBL/GenBank/DDBJ whole genome shotgun (WGS) entry which is preliminary data.</text>
</comment>
<dbReference type="EMBL" id="BGZK01001712">
    <property type="protein sequence ID" value="GBP85024.1"/>
    <property type="molecule type" value="Genomic_DNA"/>
</dbReference>
<dbReference type="Proteomes" id="UP000299102">
    <property type="component" value="Unassembled WGS sequence"/>
</dbReference>
<keyword evidence="2" id="KW-1185">Reference proteome</keyword>
<protein>
    <submittedName>
        <fullName evidence="1">Uncharacterized protein</fullName>
    </submittedName>
</protein>
<name>A0A4C1ZD39_EUMVA</name>
<gene>
    <name evidence="1" type="ORF">EVAR_53705_1</name>
</gene>
<accession>A0A4C1ZD39</accession>
<proteinExistence type="predicted"/>
<evidence type="ECO:0000313" key="1">
    <source>
        <dbReference type="EMBL" id="GBP85024.1"/>
    </source>
</evidence>
<evidence type="ECO:0000313" key="2">
    <source>
        <dbReference type="Proteomes" id="UP000299102"/>
    </source>
</evidence>